<dbReference type="PANTHER" id="PTHR11292">
    <property type="entry name" value="T-CELL SURFACE GLYCOPROTEIN CD8 BETA CHAIN"/>
    <property type="match status" value="1"/>
</dbReference>
<dbReference type="OrthoDB" id="9394844at2759"/>
<dbReference type="InterPro" id="IPR003599">
    <property type="entry name" value="Ig_sub"/>
</dbReference>
<dbReference type="PANTHER" id="PTHR11292:SF7">
    <property type="entry name" value="T-CELL SURFACE GLYCOPROTEIN CD8 BETA CHAIN-RELATED"/>
    <property type="match status" value="1"/>
</dbReference>
<dbReference type="Gene3D" id="2.60.40.10">
    <property type="entry name" value="Immunoglobulins"/>
    <property type="match status" value="1"/>
</dbReference>
<keyword evidence="7 11" id="KW-0472">Membrane</keyword>
<dbReference type="SMR" id="G1SX39"/>
<keyword evidence="3 12" id="KW-0732">Signal</keyword>
<dbReference type="InterPro" id="IPR036179">
    <property type="entry name" value="Ig-like_dom_sf"/>
</dbReference>
<evidence type="ECO:0000256" key="9">
    <source>
        <dbReference type="ARBA" id="ARBA00023180"/>
    </source>
</evidence>
<dbReference type="InterPro" id="IPR013106">
    <property type="entry name" value="Ig_V-set"/>
</dbReference>
<evidence type="ECO:0000256" key="12">
    <source>
        <dbReference type="SAM" id="SignalP"/>
    </source>
</evidence>
<evidence type="ECO:0000256" key="7">
    <source>
        <dbReference type="ARBA" id="ARBA00023136"/>
    </source>
</evidence>
<evidence type="ECO:0000313" key="15">
    <source>
        <dbReference type="Proteomes" id="UP000001811"/>
    </source>
</evidence>
<reference evidence="14" key="3">
    <citation type="submission" date="2025-09" db="UniProtKB">
        <authorList>
            <consortium name="Ensembl"/>
        </authorList>
    </citation>
    <scope>IDENTIFICATION</scope>
    <source>
        <strain evidence="14">Thorbecke</strain>
    </source>
</reference>
<keyword evidence="4" id="KW-0391">Immunity</keyword>
<dbReference type="GO" id="GO:0015026">
    <property type="term" value="F:coreceptor activity"/>
    <property type="evidence" value="ECO:0007669"/>
    <property type="project" value="InterPro"/>
</dbReference>
<keyword evidence="5 11" id="KW-1133">Transmembrane helix</keyword>
<feature type="signal peptide" evidence="12">
    <location>
        <begin position="1"/>
        <end position="18"/>
    </location>
</feature>
<dbReference type="InParanoid" id="G1SX39"/>
<evidence type="ECO:0000256" key="4">
    <source>
        <dbReference type="ARBA" id="ARBA00022859"/>
    </source>
</evidence>
<evidence type="ECO:0000256" key="8">
    <source>
        <dbReference type="ARBA" id="ARBA00023157"/>
    </source>
</evidence>
<evidence type="ECO:0000259" key="13">
    <source>
        <dbReference type="PROSITE" id="PS50835"/>
    </source>
</evidence>
<evidence type="ECO:0000313" key="14">
    <source>
        <dbReference type="Ensembl" id="ENSOCUP00000008094.2"/>
    </source>
</evidence>
<accession>G1SX39</accession>
<dbReference type="EMBL" id="AAGW02007299">
    <property type="status" value="NOT_ANNOTATED_CDS"/>
    <property type="molecule type" value="Genomic_DNA"/>
</dbReference>
<protein>
    <recommendedName>
        <fullName evidence="13">Ig-like domain-containing protein</fullName>
    </recommendedName>
</protein>
<dbReference type="OMA" id="RLWLRIH"/>
<dbReference type="KEGG" id="ocu:100355767"/>
<proteinExistence type="predicted"/>
<evidence type="ECO:0000256" key="1">
    <source>
        <dbReference type="ARBA" id="ARBA00004479"/>
    </source>
</evidence>
<dbReference type="Ensembl" id="ENSOCUT00000009383.3">
    <property type="protein sequence ID" value="ENSOCUP00000008094.2"/>
    <property type="gene ID" value="ENSOCUG00000009384.3"/>
</dbReference>
<reference evidence="14" key="2">
    <citation type="submission" date="2025-08" db="UniProtKB">
        <authorList>
            <consortium name="Ensembl"/>
        </authorList>
    </citation>
    <scope>IDENTIFICATION</scope>
    <source>
        <strain evidence="14">Thorbecke</strain>
    </source>
</reference>
<dbReference type="AlphaFoldDB" id="G1SX39"/>
<dbReference type="GO" id="GO:0042288">
    <property type="term" value="F:MHC class I protein binding"/>
    <property type="evidence" value="ECO:0007669"/>
    <property type="project" value="InterPro"/>
</dbReference>
<evidence type="ECO:0000256" key="10">
    <source>
        <dbReference type="ARBA" id="ARBA00023319"/>
    </source>
</evidence>
<dbReference type="FunCoup" id="G1SX39">
    <property type="interactions" value="156"/>
</dbReference>
<name>G1SX39_RABIT</name>
<dbReference type="RefSeq" id="XP_008252370.1">
    <property type="nucleotide sequence ID" value="XM_008254148.4"/>
</dbReference>
<evidence type="ECO:0000256" key="5">
    <source>
        <dbReference type="ARBA" id="ARBA00022989"/>
    </source>
</evidence>
<dbReference type="PaxDb" id="9986-ENSOCUP00000008094"/>
<dbReference type="STRING" id="9986.ENSOCUP00000008094"/>
<feature type="domain" description="Ig-like" evidence="13">
    <location>
        <begin position="3"/>
        <end position="112"/>
    </location>
</feature>
<dbReference type="GO" id="GO:0016020">
    <property type="term" value="C:membrane"/>
    <property type="evidence" value="ECO:0007669"/>
    <property type="project" value="UniProtKB-SubCell"/>
</dbReference>
<dbReference type="InterPro" id="IPR013783">
    <property type="entry name" value="Ig-like_fold"/>
</dbReference>
<dbReference type="GO" id="GO:0002250">
    <property type="term" value="P:adaptive immune response"/>
    <property type="evidence" value="ECO:0007669"/>
    <property type="project" value="UniProtKB-KW"/>
</dbReference>
<dbReference type="Pfam" id="PF07686">
    <property type="entry name" value="V-set"/>
    <property type="match status" value="1"/>
</dbReference>
<keyword evidence="15" id="KW-1185">Reference proteome</keyword>
<evidence type="ECO:0000256" key="2">
    <source>
        <dbReference type="ARBA" id="ARBA00022692"/>
    </source>
</evidence>
<dbReference type="InterPro" id="IPR007110">
    <property type="entry name" value="Ig-like_dom"/>
</dbReference>
<keyword evidence="2 11" id="KW-0812">Transmembrane</keyword>
<dbReference type="CTD" id="926"/>
<keyword evidence="8" id="KW-1015">Disulfide bond</keyword>
<dbReference type="SUPFAM" id="SSF48726">
    <property type="entry name" value="Immunoglobulin"/>
    <property type="match status" value="1"/>
</dbReference>
<dbReference type="HOGENOM" id="CLU_089344_0_0_1"/>
<dbReference type="Proteomes" id="UP000001811">
    <property type="component" value="Chromosome 2"/>
</dbReference>
<dbReference type="eggNOG" id="ENOG502SANQ">
    <property type="taxonomic scope" value="Eukaryota"/>
</dbReference>
<dbReference type="SMART" id="SM00406">
    <property type="entry name" value="IGv"/>
    <property type="match status" value="1"/>
</dbReference>
<dbReference type="PROSITE" id="PS50835">
    <property type="entry name" value="IG_LIKE"/>
    <property type="match status" value="1"/>
</dbReference>
<dbReference type="GO" id="GO:0009986">
    <property type="term" value="C:cell surface"/>
    <property type="evidence" value="ECO:0007669"/>
    <property type="project" value="TreeGrafter"/>
</dbReference>
<evidence type="ECO:0000256" key="3">
    <source>
        <dbReference type="ARBA" id="ARBA00022729"/>
    </source>
</evidence>
<reference evidence="14 15" key="1">
    <citation type="journal article" date="2011" name="Nature">
        <title>A high-resolution map of human evolutionary constraint using 29 mammals.</title>
        <authorList>
            <person name="Lindblad-Toh K."/>
            <person name="Garber M."/>
            <person name="Zuk O."/>
            <person name="Lin M.F."/>
            <person name="Parker B.J."/>
            <person name="Washietl S."/>
            <person name="Kheradpour P."/>
            <person name="Ernst J."/>
            <person name="Jordan G."/>
            <person name="Mauceli E."/>
            <person name="Ward L.D."/>
            <person name="Lowe C.B."/>
            <person name="Holloway A.K."/>
            <person name="Clamp M."/>
            <person name="Gnerre S."/>
            <person name="Alfoldi J."/>
            <person name="Beal K."/>
            <person name="Chang J."/>
            <person name="Clawson H."/>
            <person name="Cuff J."/>
            <person name="Di Palma F."/>
            <person name="Fitzgerald S."/>
            <person name="Flicek P."/>
            <person name="Guttman M."/>
            <person name="Hubisz M.J."/>
            <person name="Jaffe D.B."/>
            <person name="Jungreis I."/>
            <person name="Kent W.J."/>
            <person name="Kostka D."/>
            <person name="Lara M."/>
            <person name="Martins A.L."/>
            <person name="Massingham T."/>
            <person name="Moltke I."/>
            <person name="Raney B.J."/>
            <person name="Rasmussen M.D."/>
            <person name="Robinson J."/>
            <person name="Stark A."/>
            <person name="Vilella A.J."/>
            <person name="Wen J."/>
            <person name="Xie X."/>
            <person name="Zody M.C."/>
            <person name="Baldwin J."/>
            <person name="Bloom T."/>
            <person name="Chin C.W."/>
            <person name="Heiman D."/>
            <person name="Nicol R."/>
            <person name="Nusbaum C."/>
            <person name="Young S."/>
            <person name="Wilkinson J."/>
            <person name="Worley K.C."/>
            <person name="Kovar C.L."/>
            <person name="Muzny D.M."/>
            <person name="Gibbs R.A."/>
            <person name="Cree A."/>
            <person name="Dihn H.H."/>
            <person name="Fowler G."/>
            <person name="Jhangiani S."/>
            <person name="Joshi V."/>
            <person name="Lee S."/>
            <person name="Lewis L.R."/>
            <person name="Nazareth L.V."/>
            <person name="Okwuonu G."/>
            <person name="Santibanez J."/>
            <person name="Warren W.C."/>
            <person name="Mardis E.R."/>
            <person name="Weinstock G.M."/>
            <person name="Wilson R.K."/>
            <person name="Delehaunty K."/>
            <person name="Dooling D."/>
            <person name="Fronik C."/>
            <person name="Fulton L."/>
            <person name="Fulton B."/>
            <person name="Graves T."/>
            <person name="Minx P."/>
            <person name="Sodergren E."/>
            <person name="Birney E."/>
            <person name="Margulies E.H."/>
            <person name="Herrero J."/>
            <person name="Green E.D."/>
            <person name="Haussler D."/>
            <person name="Siepel A."/>
            <person name="Goldman N."/>
            <person name="Pollard K.S."/>
            <person name="Pedersen J.S."/>
            <person name="Lander E.S."/>
            <person name="Kellis M."/>
        </authorList>
    </citation>
    <scope>NUCLEOTIDE SEQUENCE [LARGE SCALE GENOMIC DNA]</scope>
    <source>
        <strain evidence="14 15">Thorbecke inbred</strain>
    </source>
</reference>
<evidence type="ECO:0000256" key="6">
    <source>
        <dbReference type="ARBA" id="ARBA00023130"/>
    </source>
</evidence>
<comment type="subcellular location">
    <subcellularLocation>
        <location evidence="1">Membrane</location>
        <topology evidence="1">Single-pass type I membrane protein</topology>
    </subcellularLocation>
</comment>
<feature type="chain" id="PRO_5003421832" description="Ig-like domain-containing protein" evidence="12">
    <location>
        <begin position="19"/>
        <end position="206"/>
    </location>
</feature>
<dbReference type="GO" id="GO:0050776">
    <property type="term" value="P:regulation of immune response"/>
    <property type="evidence" value="ECO:0007669"/>
    <property type="project" value="InterPro"/>
</dbReference>
<keyword evidence="6" id="KW-1064">Adaptive immunity</keyword>
<keyword evidence="10" id="KW-0393">Immunoglobulin domain</keyword>
<dbReference type="GeneTree" id="ENSGT00510000048998"/>
<dbReference type="InterPro" id="IPR042414">
    <property type="entry name" value="CD8B"/>
</dbReference>
<sequence length="206" mass="22754">MQPRICLLLAAQLAAVHGSTTLQQTPEAIMVQTNETVMLYCTCPSATVFWLRQRRVLSKDSDLEFLASWHPEKGTTLGTGVEKEKLTVSRETTRSVLSLTSVEPADTGVYFCMTVGSPALTFGKGTQLTVVHMFPTTAQPTKKSTPKKRVCRFPNPVTQKGLPCGPLILCLLVAGVLVLLVSLGVALHQHCLQRRARLHFMKQFYR</sequence>
<organism evidence="14 15">
    <name type="scientific">Oryctolagus cuniculus</name>
    <name type="common">Rabbit</name>
    <dbReference type="NCBI Taxonomy" id="9986"/>
    <lineage>
        <taxon>Eukaryota</taxon>
        <taxon>Metazoa</taxon>
        <taxon>Chordata</taxon>
        <taxon>Craniata</taxon>
        <taxon>Vertebrata</taxon>
        <taxon>Euteleostomi</taxon>
        <taxon>Mammalia</taxon>
        <taxon>Eutheria</taxon>
        <taxon>Euarchontoglires</taxon>
        <taxon>Glires</taxon>
        <taxon>Lagomorpha</taxon>
        <taxon>Leporidae</taxon>
        <taxon>Oryctolagus</taxon>
    </lineage>
</organism>
<feature type="transmembrane region" description="Helical" evidence="11">
    <location>
        <begin position="166"/>
        <end position="187"/>
    </location>
</feature>
<dbReference type="Bgee" id="ENSOCUG00000009384">
    <property type="expression patterns" value="Expressed in blood and 12 other cell types or tissues"/>
</dbReference>
<keyword evidence="9" id="KW-0325">Glycoprotein</keyword>
<gene>
    <name evidence="14" type="primary">CD8B</name>
</gene>
<dbReference type="GeneID" id="100355767"/>
<dbReference type="SMART" id="SM00409">
    <property type="entry name" value="IG"/>
    <property type="match status" value="1"/>
</dbReference>
<evidence type="ECO:0000256" key="11">
    <source>
        <dbReference type="SAM" id="Phobius"/>
    </source>
</evidence>